<dbReference type="Proteomes" id="UP001344632">
    <property type="component" value="Unassembled WGS sequence"/>
</dbReference>
<keyword evidence="2" id="KW-0732">Signal</keyword>
<feature type="chain" id="PRO_5045412306" evidence="2">
    <location>
        <begin position="27"/>
        <end position="1456"/>
    </location>
</feature>
<feature type="signal peptide" evidence="2">
    <location>
        <begin position="1"/>
        <end position="26"/>
    </location>
</feature>
<dbReference type="InterPro" id="IPR008979">
    <property type="entry name" value="Galactose-bd-like_sf"/>
</dbReference>
<evidence type="ECO:0000259" key="3">
    <source>
        <dbReference type="PROSITE" id="PS50022"/>
    </source>
</evidence>
<evidence type="ECO:0000256" key="1">
    <source>
        <dbReference type="SAM" id="MobiDB-lite"/>
    </source>
</evidence>
<reference evidence="5 6" key="1">
    <citation type="submission" date="2023-03" db="EMBL/GenBank/DDBJ databases">
        <title>Bacillus Genome Sequencing.</title>
        <authorList>
            <person name="Dunlap C."/>
        </authorList>
    </citation>
    <scope>NUCLEOTIDE SEQUENCE [LARGE SCALE GENOMIC DNA]</scope>
    <source>
        <strain evidence="5 6">BD-525</strain>
    </source>
</reference>
<dbReference type="RefSeq" id="WP_326090027.1">
    <property type="nucleotide sequence ID" value="NZ_JARLKZ010000016.1"/>
</dbReference>
<dbReference type="Pfam" id="PF00395">
    <property type="entry name" value="SLH"/>
    <property type="match status" value="3"/>
</dbReference>
<accession>A0ABU6GVR5</accession>
<dbReference type="PROSITE" id="PS51272">
    <property type="entry name" value="SLH"/>
    <property type="match status" value="3"/>
</dbReference>
<evidence type="ECO:0000256" key="2">
    <source>
        <dbReference type="SAM" id="SignalP"/>
    </source>
</evidence>
<evidence type="ECO:0000259" key="4">
    <source>
        <dbReference type="PROSITE" id="PS51272"/>
    </source>
</evidence>
<organism evidence="5 6">
    <name type="scientific">Paenibacillus dokdonensis</name>
    <dbReference type="NCBI Taxonomy" id="2567944"/>
    <lineage>
        <taxon>Bacteria</taxon>
        <taxon>Bacillati</taxon>
        <taxon>Bacillota</taxon>
        <taxon>Bacilli</taxon>
        <taxon>Bacillales</taxon>
        <taxon>Paenibacillaceae</taxon>
        <taxon>Paenibacillus</taxon>
    </lineage>
</organism>
<dbReference type="Gene3D" id="2.60.120.260">
    <property type="entry name" value="Galactose-binding domain-like"/>
    <property type="match status" value="2"/>
</dbReference>
<keyword evidence="6" id="KW-1185">Reference proteome</keyword>
<feature type="domain" description="SLH" evidence="4">
    <location>
        <begin position="1336"/>
        <end position="1394"/>
    </location>
</feature>
<dbReference type="EMBL" id="JARLKZ010000016">
    <property type="protein sequence ID" value="MEC0242257.1"/>
    <property type="molecule type" value="Genomic_DNA"/>
</dbReference>
<evidence type="ECO:0000313" key="5">
    <source>
        <dbReference type="EMBL" id="MEC0242257.1"/>
    </source>
</evidence>
<feature type="domain" description="F5/8 type C" evidence="3">
    <location>
        <begin position="782"/>
        <end position="925"/>
    </location>
</feature>
<comment type="caution">
    <text evidence="5">The sequence shown here is derived from an EMBL/GenBank/DDBJ whole genome shotgun (WGS) entry which is preliminary data.</text>
</comment>
<dbReference type="InterPro" id="IPR000421">
    <property type="entry name" value="FA58C"/>
</dbReference>
<protein>
    <submittedName>
        <fullName evidence="5">DUF4855 domain-containing protein</fullName>
    </submittedName>
</protein>
<feature type="compositionally biased region" description="Gly residues" evidence="1">
    <location>
        <begin position="1029"/>
        <end position="1046"/>
    </location>
</feature>
<feature type="domain" description="SLH" evidence="4">
    <location>
        <begin position="1272"/>
        <end position="1335"/>
    </location>
</feature>
<dbReference type="Pfam" id="PF22888">
    <property type="entry name" value="FIMAH"/>
    <property type="match status" value="1"/>
</dbReference>
<dbReference type="Pfam" id="PF16147">
    <property type="entry name" value="DUF4855"/>
    <property type="match status" value="1"/>
</dbReference>
<evidence type="ECO:0000313" key="6">
    <source>
        <dbReference type="Proteomes" id="UP001344632"/>
    </source>
</evidence>
<feature type="region of interest" description="Disordered" evidence="1">
    <location>
        <begin position="1029"/>
        <end position="1054"/>
    </location>
</feature>
<sequence>MRLDKRWGAIVMSVVLLLTWVPAAQAKELVPTIQTIQTGDPDPADGTELKDPAEATQEPEAETDPPVVKPEEPEDPVVETEQPPAQTEESPMLAEAVLPELRNLASGLHYDWSEEPEVTHPDDGNKLTDGIYGELNMSDPAWVGQLHKKTREVVFDLGEKKSVANIKAHFLQDYPTNSILVPLTVSMYVSDDKENWGLLSNNATQLLWGDGPPRDETFEWKGSRDGIKSGNLNAQMAYARYVKVTFSMHPTNWCFIDEIEIWGTDGKVEGAESVPAEQPGFLQPGAATADIHNLGLLYNGQYANDKGTWTKERIIPNISYVDQSGKPTDWLFDGILYLGITSPSGHDYGGSANLEDWKWYLDKTFAETGDMQQLNEAAKEVGAGLGQPNHKEKVVLMIPDPGESINDFGDVDGDGVSESFNDSAVGKEKALANREKAVQWWLSEVEKRWGKENYSNLELVGMYWLEEQISTSETGPDLLRSVSAKVHDMKLKFFWIPHFLAYKSYMWKDVGFDAVAFQPNYFFEEMGYDRLEDAANIAKQYGMSNELEFDDRMLTDGVFRERYIDYLNSGVQTGLMQNGFKAYYQGNNAVYDSAVSTDAATRIMYDWLYQFVNGTYQINNAAPPEAVVHMNGQILQTGATVPDTKPLQFAWEVKNDDGSGLTKVTATFDGKAYTAGTIIDLAGKPGKHELIITVAAGKSQKTSYVIEASTSAEGMKTLVNRFEEKKQFKNAEAARSLNNYLEMMKRFEGVDQAQVVTYLKGFNAKLDLMNKDQMISDEAYNTLKEEVYYLAGNLAQNKAVEASSVEGSNPNYAPSKAVDGFPATRWASDYKDNTLYQIDLGEVKEMDSVRIDWEYARAKTYRLLVSDDKQNWTSVVKDHDGVITARDGKETVHFDPIKARYMKFQGIERATDYGYSFYEFGIYNLSGGGDVKNIEGMKAVIDAASKKVTIDGLVMNGELAKVNLEVLDPQGKIQRAAQTTSSEAGSFHFEFTLTGDVEGTYVANLSTDDMSMPVKVTFIYKIVPAGGDGNGGNTGNTGNSGGGDGSSGASNIPAAPVSEGFQLQKDGSVKAVFSSKLDTDGKTADTTVSEQDMRKALALAKPDPDGKLKVTLELMKNGDAAKYAVDLPAAFLSGYPNLILEVITPKASVQLSGEMLAQFTGIGKQLRLVISQRERQSLNQAAQALTGIRPIIGLEILADGKSIPWKNEKTPMTVTIPYLPAGQEDMARIGVLSMNEQGIVSKMQRTAYSESGNYIRFQTDHTGVYAVFYEQPASKFTDLDRYVWANEAVEKLAALGIVKGTSAGTFSPAEQVSRGDFIIMLVRALDLKAAGADAFTDVEPQDYYYEAVAAAKQLGIVTGTDGGRLEPSAKITRQDMMVMAARAVQAWKTAEIEGDLAELDGYEDANQVSAYAKGSIAGMIKQGLIQGDHGMIHPTNNTTRAETAVFLYRLLNFLSE</sequence>
<dbReference type="Pfam" id="PF00754">
    <property type="entry name" value="F5_F8_type_C"/>
    <property type="match status" value="1"/>
</dbReference>
<dbReference type="InterPro" id="IPR054470">
    <property type="entry name" value="FIMAH_dom"/>
</dbReference>
<feature type="region of interest" description="Disordered" evidence="1">
    <location>
        <begin position="34"/>
        <end position="90"/>
    </location>
</feature>
<dbReference type="InterPro" id="IPR032329">
    <property type="entry name" value="DUF4855"/>
</dbReference>
<gene>
    <name evidence="5" type="ORF">P4H66_20845</name>
</gene>
<dbReference type="InterPro" id="IPR001119">
    <property type="entry name" value="SLH_dom"/>
</dbReference>
<dbReference type="SUPFAM" id="SSF49785">
    <property type="entry name" value="Galactose-binding domain-like"/>
    <property type="match status" value="2"/>
</dbReference>
<feature type="domain" description="F5/8 type C" evidence="3">
    <location>
        <begin position="96"/>
        <end position="264"/>
    </location>
</feature>
<name>A0ABU6GVR5_9BACL</name>
<feature type="domain" description="SLH" evidence="4">
    <location>
        <begin position="1399"/>
        <end position="1456"/>
    </location>
</feature>
<proteinExistence type="predicted"/>
<dbReference type="PROSITE" id="PS50022">
    <property type="entry name" value="FA58C_3"/>
    <property type="match status" value="2"/>
</dbReference>